<keyword evidence="1" id="KW-1133">Transmembrane helix</keyword>
<protein>
    <recommendedName>
        <fullName evidence="4">Universal stress protein B</fullName>
    </recommendedName>
</protein>
<sequence>MNRIDMYDFFMYGSVVLFFLIGALHVYAAAIFRKNKEKYNQFVSEYQKAGLPLDLTTKVSGFMGFYANYQKLAFFMRLYRGVKIRFSKKEYVKQDAYDFVQRQPHEKIKWMLELLNFYKVIYLLTTIFAVFLVVFSYVLN</sequence>
<gene>
    <name evidence="2" type="ORF">CUN67_12530</name>
</gene>
<keyword evidence="1" id="KW-0812">Transmembrane</keyword>
<evidence type="ECO:0008006" key="4">
    <source>
        <dbReference type="Google" id="ProtNLM"/>
    </source>
</evidence>
<accession>A0A6B9FYE8</accession>
<feature type="transmembrane region" description="Helical" evidence="1">
    <location>
        <begin position="117"/>
        <end position="139"/>
    </location>
</feature>
<evidence type="ECO:0000256" key="1">
    <source>
        <dbReference type="SAM" id="Phobius"/>
    </source>
</evidence>
<dbReference type="Proteomes" id="UP000502005">
    <property type="component" value="Chromosome"/>
</dbReference>
<dbReference type="AlphaFoldDB" id="A0A6B9FYE8"/>
<evidence type="ECO:0000313" key="3">
    <source>
        <dbReference type="Proteomes" id="UP000502005"/>
    </source>
</evidence>
<dbReference type="EMBL" id="CP024768">
    <property type="protein sequence ID" value="QGY29711.1"/>
    <property type="molecule type" value="Genomic_DNA"/>
</dbReference>
<name>A0A6B9FYE8_PANCY</name>
<keyword evidence="1" id="KW-0472">Membrane</keyword>
<feature type="transmembrane region" description="Helical" evidence="1">
    <location>
        <begin position="12"/>
        <end position="32"/>
    </location>
</feature>
<evidence type="ECO:0000313" key="2">
    <source>
        <dbReference type="EMBL" id="QGY29711.1"/>
    </source>
</evidence>
<reference evidence="2 3" key="1">
    <citation type="submission" date="2017-11" db="EMBL/GenBank/DDBJ databases">
        <title>Genome sequence of Pantoea cypripedii NE1.</title>
        <authorList>
            <person name="Nascimento F.X."/>
        </authorList>
    </citation>
    <scope>NUCLEOTIDE SEQUENCE [LARGE SCALE GENOMIC DNA]</scope>
    <source>
        <strain evidence="2 3">NE1</strain>
    </source>
</reference>
<organism evidence="2 3">
    <name type="scientific">Pantoea cypripedii</name>
    <name type="common">Pectobacterium cypripedii</name>
    <name type="synonym">Erwinia cypripedii</name>
    <dbReference type="NCBI Taxonomy" id="55209"/>
    <lineage>
        <taxon>Bacteria</taxon>
        <taxon>Pseudomonadati</taxon>
        <taxon>Pseudomonadota</taxon>
        <taxon>Gammaproteobacteria</taxon>
        <taxon>Enterobacterales</taxon>
        <taxon>Erwiniaceae</taxon>
        <taxon>Pantoea</taxon>
    </lineage>
</organism>
<proteinExistence type="predicted"/>